<dbReference type="VEuPathDB" id="CryptoDB:Vbra_2245"/>
<evidence type="ECO:0000313" key="2">
    <source>
        <dbReference type="Proteomes" id="UP000041254"/>
    </source>
</evidence>
<dbReference type="EMBL" id="CDMY01000611">
    <property type="protein sequence ID" value="CEM26022.1"/>
    <property type="molecule type" value="Genomic_DNA"/>
</dbReference>
<evidence type="ECO:0000313" key="1">
    <source>
        <dbReference type="EMBL" id="CEM26022.1"/>
    </source>
</evidence>
<proteinExistence type="predicted"/>
<organism evidence="1 2">
    <name type="scientific">Vitrella brassicaformis (strain CCMP3155)</name>
    <dbReference type="NCBI Taxonomy" id="1169540"/>
    <lineage>
        <taxon>Eukaryota</taxon>
        <taxon>Sar</taxon>
        <taxon>Alveolata</taxon>
        <taxon>Colpodellida</taxon>
        <taxon>Vitrellaceae</taxon>
        <taxon>Vitrella</taxon>
    </lineage>
</organism>
<dbReference type="Proteomes" id="UP000041254">
    <property type="component" value="Unassembled WGS sequence"/>
</dbReference>
<dbReference type="AlphaFoldDB" id="A0A0G4GB17"/>
<dbReference type="InParanoid" id="A0A0G4GB17"/>
<name>A0A0G4GB17_VITBC</name>
<keyword evidence="2" id="KW-1185">Reference proteome</keyword>
<protein>
    <submittedName>
        <fullName evidence="1">Uncharacterized protein</fullName>
    </submittedName>
</protein>
<reference evidence="1 2" key="1">
    <citation type="submission" date="2014-11" db="EMBL/GenBank/DDBJ databases">
        <authorList>
            <person name="Zhu J."/>
            <person name="Qi W."/>
            <person name="Song R."/>
        </authorList>
    </citation>
    <scope>NUCLEOTIDE SEQUENCE [LARGE SCALE GENOMIC DNA]</scope>
</reference>
<gene>
    <name evidence="1" type="ORF">Vbra_2245</name>
</gene>
<sequence>MQHRGWCQWCGSCREGWWRGRSEDSDAGTPMGVEDDIDMQCRESQATEAAGAHRGAVPEAAQRQLARVEEAEAKAQHLFAVRDALPPPQTDAQQNRVQDIDRHLRVLRSMVRLLTLPQLGHTTAGRLMKQVASKLEMIEGKMANINRDEQVECSFLERVPEALWMSDGRRIGIGGFLGFIPSIESILHLSTHFRSLTEQPAMHPIVQLTDSPKPRIAARWTGRLSTCQTFVVDHWPSQSLVQLLEGTAPTVQTIDLRGQAPRSRGGGLPGTLYMRKKQIAAESLSHVEEREKEKPIVFPNLRKVSVRGNSGWGSYAAMRNYQLPALSHLTASVFSTSVSWAWIKGASGGLTSIHIVEEEQHVAPMDLDAVADSLFGTVTQSAATLTSLTGHLTPRPDKLKRFVRALDGSRLQKIELMLRDENELSSIEMLHRFRTSCLAATAEETYYSYSLDSPSSPPCPATKRSSGYASPWQATTCPATVGHVLAIDQQDGFYGRTGGAQSHQDD</sequence>
<dbReference type="PhylomeDB" id="A0A0G4GB17"/>
<accession>A0A0G4GB17</accession>